<dbReference type="AlphaFoldDB" id="A0A8S1GMD6"/>
<proteinExistence type="predicted"/>
<accession>A0A8S1GMD6</accession>
<evidence type="ECO:0000256" key="1">
    <source>
        <dbReference type="SAM" id="Phobius"/>
    </source>
</evidence>
<keyword evidence="1" id="KW-0812">Transmembrane</keyword>
<feature type="transmembrane region" description="Helical" evidence="1">
    <location>
        <begin position="20"/>
        <end position="42"/>
    </location>
</feature>
<keyword evidence="3" id="KW-1185">Reference proteome</keyword>
<name>A0A8S1GMD6_9PELO</name>
<dbReference type="EMBL" id="CAJGYM010000001">
    <property type="protein sequence ID" value="CAD6184196.1"/>
    <property type="molecule type" value="Genomic_DNA"/>
</dbReference>
<comment type="caution">
    <text evidence="2">The sequence shown here is derived from an EMBL/GenBank/DDBJ whole genome shotgun (WGS) entry which is preliminary data.</text>
</comment>
<dbReference type="Proteomes" id="UP000835052">
    <property type="component" value="Unassembled WGS sequence"/>
</dbReference>
<gene>
    <name evidence="2" type="ORF">CAUJ_LOCUS115</name>
</gene>
<evidence type="ECO:0000313" key="2">
    <source>
        <dbReference type="EMBL" id="CAD6184196.1"/>
    </source>
</evidence>
<keyword evidence="1" id="KW-0472">Membrane</keyword>
<dbReference type="OrthoDB" id="5828885at2759"/>
<evidence type="ECO:0000313" key="3">
    <source>
        <dbReference type="Proteomes" id="UP000835052"/>
    </source>
</evidence>
<reference evidence="2" key="1">
    <citation type="submission" date="2020-10" db="EMBL/GenBank/DDBJ databases">
        <authorList>
            <person name="Kikuchi T."/>
        </authorList>
    </citation>
    <scope>NUCLEOTIDE SEQUENCE</scope>
    <source>
        <strain evidence="2">NKZ352</strain>
    </source>
</reference>
<sequence>MEKLASWWVIEVLDSVASFWAPVLITVLLSFFFVAIFEKIIFPNFYEFFKRWFGLKDAAKEMKSVLEDSYEDLWQESEFCVAFLALHDEMQRLLAVATSDVNGKPCKGRNKNSFRRI</sequence>
<keyword evidence="1" id="KW-1133">Transmembrane helix</keyword>
<protein>
    <submittedName>
        <fullName evidence="2">Uncharacterized protein</fullName>
    </submittedName>
</protein>
<organism evidence="2 3">
    <name type="scientific">Caenorhabditis auriculariae</name>
    <dbReference type="NCBI Taxonomy" id="2777116"/>
    <lineage>
        <taxon>Eukaryota</taxon>
        <taxon>Metazoa</taxon>
        <taxon>Ecdysozoa</taxon>
        <taxon>Nematoda</taxon>
        <taxon>Chromadorea</taxon>
        <taxon>Rhabditida</taxon>
        <taxon>Rhabditina</taxon>
        <taxon>Rhabditomorpha</taxon>
        <taxon>Rhabditoidea</taxon>
        <taxon>Rhabditidae</taxon>
        <taxon>Peloderinae</taxon>
        <taxon>Caenorhabditis</taxon>
    </lineage>
</organism>